<dbReference type="Proteomes" id="UP001501570">
    <property type="component" value="Unassembled WGS sequence"/>
</dbReference>
<evidence type="ECO:0000259" key="5">
    <source>
        <dbReference type="Pfam" id="PF02784"/>
    </source>
</evidence>
<keyword evidence="2" id="KW-0663">Pyridoxal phosphate</keyword>
<comment type="caution">
    <text evidence="6">The sequence shown here is derived from an EMBL/GenBank/DDBJ whole genome shotgun (WGS) entry which is preliminary data.</text>
</comment>
<organism evidence="6 7">
    <name type="scientific">Rugosimonospora acidiphila</name>
    <dbReference type="NCBI Taxonomy" id="556531"/>
    <lineage>
        <taxon>Bacteria</taxon>
        <taxon>Bacillati</taxon>
        <taxon>Actinomycetota</taxon>
        <taxon>Actinomycetes</taxon>
        <taxon>Micromonosporales</taxon>
        <taxon>Micromonosporaceae</taxon>
        <taxon>Rugosimonospora</taxon>
    </lineage>
</organism>
<dbReference type="Gene3D" id="3.20.20.10">
    <property type="entry name" value="Alanine racemase"/>
    <property type="match status" value="1"/>
</dbReference>
<evidence type="ECO:0000259" key="4">
    <source>
        <dbReference type="Pfam" id="PF00278"/>
    </source>
</evidence>
<reference evidence="7" key="1">
    <citation type="journal article" date="2019" name="Int. J. Syst. Evol. Microbiol.">
        <title>The Global Catalogue of Microorganisms (GCM) 10K type strain sequencing project: providing services to taxonomists for standard genome sequencing and annotation.</title>
        <authorList>
            <consortium name="The Broad Institute Genomics Platform"/>
            <consortium name="The Broad Institute Genome Sequencing Center for Infectious Disease"/>
            <person name="Wu L."/>
            <person name="Ma J."/>
        </authorList>
    </citation>
    <scope>NUCLEOTIDE SEQUENCE [LARGE SCALE GENOMIC DNA]</scope>
    <source>
        <strain evidence="7">JCM 18304</strain>
    </source>
</reference>
<dbReference type="PANTHER" id="PTHR43727:SF2">
    <property type="entry name" value="GROUP IV DECARBOXYLASE"/>
    <property type="match status" value="1"/>
</dbReference>
<dbReference type="PRINTS" id="PR01182">
    <property type="entry name" value="ORNDCRBXLASE"/>
</dbReference>
<dbReference type="Gene3D" id="2.40.37.10">
    <property type="entry name" value="Lyase, Ornithine Decarboxylase, Chain A, domain 1"/>
    <property type="match status" value="1"/>
</dbReference>
<accession>A0ABP9RNJ7</accession>
<dbReference type="Pfam" id="PF00278">
    <property type="entry name" value="Orn_DAP_Arg_deC"/>
    <property type="match status" value="1"/>
</dbReference>
<dbReference type="InterPro" id="IPR022643">
    <property type="entry name" value="De-COase2_C"/>
</dbReference>
<dbReference type="SUPFAM" id="SSF50621">
    <property type="entry name" value="Alanine racemase C-terminal domain-like"/>
    <property type="match status" value="1"/>
</dbReference>
<comment type="cofactor">
    <cofactor evidence="1">
        <name>pyridoxal 5'-phosphate</name>
        <dbReference type="ChEBI" id="CHEBI:597326"/>
    </cofactor>
</comment>
<dbReference type="EMBL" id="BAABJQ010000003">
    <property type="protein sequence ID" value="GAA5180824.1"/>
    <property type="molecule type" value="Genomic_DNA"/>
</dbReference>
<proteinExistence type="inferred from homology"/>
<feature type="domain" description="Orn/DAP/Arg decarboxylase 2 C-terminal" evidence="4">
    <location>
        <begin position="20"/>
        <end position="366"/>
    </location>
</feature>
<comment type="similarity">
    <text evidence="3">Belongs to the Orn/Lys/Arg decarboxylase class-II family.</text>
</comment>
<sequence>MLPDRVVGALATAPRPVCAYVYDTGVARGRAAAVREVLPEGAALLYAVKANGAPAVVAALAGVADGLEVASGGELELAVRAGAGRTAFSGPAKTDAELAAAIEAGATVNVESVLELRRLAALASAGKGGRDGKAGRVRVALRVNRAGAALPGSHQMTGVPTPFGLDESALDEAVALVRGQPLLHLAGFHLHAVSNNLDAAAHAAFVAGAVDWSLRAATRYGLPTPEVNVGGGFGIDHAGAGRFDLAALRGALPTAAPLVFELGRYLAAPAGWYAAEVLDLKRNHGRWFAVLRGGTHHFRLPAAWGYSHPFTVLPTPGWPYGFARPEVRDVEVDAVGELCTPRDVLTRGQRVDRLRVGDVLVFGNAGGYGWDISHHDFLRHPYPEMIVI</sequence>
<dbReference type="Pfam" id="PF02784">
    <property type="entry name" value="Orn_Arg_deC_N"/>
    <property type="match status" value="1"/>
</dbReference>
<dbReference type="InterPro" id="IPR029066">
    <property type="entry name" value="PLP-binding_barrel"/>
</dbReference>
<evidence type="ECO:0000256" key="3">
    <source>
        <dbReference type="RuleBase" id="RU003737"/>
    </source>
</evidence>
<dbReference type="RefSeq" id="WP_345627187.1">
    <property type="nucleotide sequence ID" value="NZ_BAABJQ010000003.1"/>
</dbReference>
<dbReference type="SUPFAM" id="SSF51419">
    <property type="entry name" value="PLP-binding barrel"/>
    <property type="match status" value="1"/>
</dbReference>
<evidence type="ECO:0000313" key="6">
    <source>
        <dbReference type="EMBL" id="GAA5180824.1"/>
    </source>
</evidence>
<name>A0ABP9RNJ7_9ACTN</name>
<dbReference type="InterPro" id="IPR002433">
    <property type="entry name" value="Orn_de-COase"/>
</dbReference>
<keyword evidence="7" id="KW-1185">Reference proteome</keyword>
<dbReference type="PANTHER" id="PTHR43727">
    <property type="entry name" value="DIAMINOPIMELATE DECARBOXYLASE"/>
    <property type="match status" value="1"/>
</dbReference>
<dbReference type="PRINTS" id="PR01179">
    <property type="entry name" value="ODADCRBXLASE"/>
</dbReference>
<evidence type="ECO:0000256" key="2">
    <source>
        <dbReference type="ARBA" id="ARBA00022898"/>
    </source>
</evidence>
<gene>
    <name evidence="6" type="ORF">GCM10023322_14010</name>
</gene>
<feature type="domain" description="Orn/DAP/Arg decarboxylase 2 N-terminal" evidence="5">
    <location>
        <begin position="31"/>
        <end position="247"/>
    </location>
</feature>
<dbReference type="InterPro" id="IPR009006">
    <property type="entry name" value="Ala_racemase/Decarboxylase_C"/>
</dbReference>
<protein>
    <submittedName>
        <fullName evidence="6">Type III PLP-dependent enzyme</fullName>
    </submittedName>
</protein>
<evidence type="ECO:0000313" key="7">
    <source>
        <dbReference type="Proteomes" id="UP001501570"/>
    </source>
</evidence>
<dbReference type="InterPro" id="IPR022644">
    <property type="entry name" value="De-COase2_N"/>
</dbReference>
<dbReference type="InterPro" id="IPR000183">
    <property type="entry name" value="Orn/DAP/Arg_de-COase"/>
</dbReference>
<evidence type="ECO:0000256" key="1">
    <source>
        <dbReference type="ARBA" id="ARBA00001933"/>
    </source>
</evidence>